<proteinExistence type="predicted"/>
<dbReference type="InterPro" id="IPR029039">
    <property type="entry name" value="Flavoprotein-like_sf"/>
</dbReference>
<gene>
    <name evidence="4" type="ORF">GPA21_13105</name>
</gene>
<comment type="caution">
    <text evidence="4">The sequence shown here is derived from an EMBL/GenBank/DDBJ whole genome shotgun (WGS) entry which is preliminary data.</text>
</comment>
<evidence type="ECO:0000256" key="2">
    <source>
        <dbReference type="ARBA" id="ARBA00022643"/>
    </source>
</evidence>
<accession>A0A972FBY5</accession>
<dbReference type="PANTHER" id="PTHR19384:SF17">
    <property type="entry name" value="NADPH--CYTOCHROME P450 REDUCTASE"/>
    <property type="match status" value="1"/>
</dbReference>
<dbReference type="AlphaFoldDB" id="A0A972FBY5"/>
<dbReference type="PROSITE" id="PS50902">
    <property type="entry name" value="FLAVODOXIN_LIKE"/>
    <property type="match status" value="1"/>
</dbReference>
<evidence type="ECO:0000313" key="4">
    <source>
        <dbReference type="EMBL" id="NMG03899.1"/>
    </source>
</evidence>
<organism evidence="4 5">
    <name type="scientific">Azoarcus taiwanensis</name>
    <dbReference type="NCBI Taxonomy" id="666964"/>
    <lineage>
        <taxon>Bacteria</taxon>
        <taxon>Pseudomonadati</taxon>
        <taxon>Pseudomonadota</taxon>
        <taxon>Betaproteobacteria</taxon>
        <taxon>Rhodocyclales</taxon>
        <taxon>Zoogloeaceae</taxon>
        <taxon>Azoarcus</taxon>
    </lineage>
</organism>
<dbReference type="GO" id="GO:0010181">
    <property type="term" value="F:FMN binding"/>
    <property type="evidence" value="ECO:0007669"/>
    <property type="project" value="InterPro"/>
</dbReference>
<evidence type="ECO:0000259" key="3">
    <source>
        <dbReference type="PROSITE" id="PS50902"/>
    </source>
</evidence>
<dbReference type="GO" id="GO:0050660">
    <property type="term" value="F:flavin adenine dinucleotide binding"/>
    <property type="evidence" value="ECO:0007669"/>
    <property type="project" value="TreeGrafter"/>
</dbReference>
<protein>
    <recommendedName>
        <fullName evidence="3">Flavodoxin-like domain-containing protein</fullName>
    </recommendedName>
</protein>
<dbReference type="Proteomes" id="UP000599523">
    <property type="component" value="Unassembled WGS sequence"/>
</dbReference>
<dbReference type="GO" id="GO:0005829">
    <property type="term" value="C:cytosol"/>
    <property type="evidence" value="ECO:0007669"/>
    <property type="project" value="TreeGrafter"/>
</dbReference>
<evidence type="ECO:0000256" key="1">
    <source>
        <dbReference type="ARBA" id="ARBA00022630"/>
    </source>
</evidence>
<dbReference type="PANTHER" id="PTHR19384">
    <property type="entry name" value="NITRIC OXIDE SYNTHASE-RELATED"/>
    <property type="match status" value="1"/>
</dbReference>
<dbReference type="EMBL" id="WTVM01000080">
    <property type="protein sequence ID" value="NMG03899.1"/>
    <property type="molecule type" value="Genomic_DNA"/>
</dbReference>
<keyword evidence="2" id="KW-0288">FMN</keyword>
<dbReference type="Pfam" id="PF00258">
    <property type="entry name" value="Flavodoxin_1"/>
    <property type="match status" value="1"/>
</dbReference>
<dbReference type="RefSeq" id="WP_168988597.1">
    <property type="nucleotide sequence ID" value="NZ_CAWPHM010000309.1"/>
</dbReference>
<evidence type="ECO:0000313" key="5">
    <source>
        <dbReference type="Proteomes" id="UP000599523"/>
    </source>
</evidence>
<dbReference type="InterPro" id="IPR008254">
    <property type="entry name" value="Flavodoxin/NO_synth"/>
</dbReference>
<dbReference type="Gene3D" id="3.40.50.360">
    <property type="match status" value="1"/>
</dbReference>
<dbReference type="SUPFAM" id="SSF52218">
    <property type="entry name" value="Flavoproteins"/>
    <property type="match status" value="1"/>
</dbReference>
<keyword evidence="5" id="KW-1185">Reference proteome</keyword>
<name>A0A972FBY5_9RHOO</name>
<dbReference type="GO" id="GO:0016491">
    <property type="term" value="F:oxidoreductase activity"/>
    <property type="evidence" value="ECO:0007669"/>
    <property type="project" value="TreeGrafter"/>
</dbReference>
<reference evidence="4" key="1">
    <citation type="submission" date="2019-12" db="EMBL/GenBank/DDBJ databases">
        <title>Comparative genomics gives insights into the taxonomy of the Azoarcus-Aromatoleum group and reveals separate origins of nif in the plant-associated Azoarcus and non-plant-associated Aromatoleum sub-groups.</title>
        <authorList>
            <person name="Lafos M."/>
            <person name="Maluk M."/>
            <person name="Batista M."/>
            <person name="Junghare M."/>
            <person name="Carmona M."/>
            <person name="Faoro H."/>
            <person name="Cruz L.M."/>
            <person name="Battistoni F."/>
            <person name="De Souza E."/>
            <person name="Pedrosa F."/>
            <person name="Chen W.-M."/>
            <person name="Poole P.S."/>
            <person name="Dixon R.A."/>
            <person name="James E.K."/>
        </authorList>
    </citation>
    <scope>NUCLEOTIDE SEQUENCE</scope>
    <source>
        <strain evidence="4">NSC3</strain>
    </source>
</reference>
<sequence length="206" mass="22526">MLIEDPVRLATAASLVLAYSGLCAYSWNRARLARSSVPGSGPRHASHEARRVRPILVAFASQTGFAEALAQETAQTLALSGLAVRIAPLGSATLIDLSECAQLVVIASTCRKGDAPDNAQQFVDTVMRRRAELDRLPFLLLALGDRRYRDFCAFGRRVDDWLQASGAIPVFNRIELDGDDPVALSEWRDHLPGISAQARQQTRFPL</sequence>
<keyword evidence="1" id="KW-0285">Flavoprotein</keyword>
<feature type="domain" description="Flavodoxin-like" evidence="3">
    <location>
        <begin position="55"/>
        <end position="192"/>
    </location>
</feature>